<proteinExistence type="predicted"/>
<evidence type="ECO:0000313" key="1">
    <source>
        <dbReference type="EMBL" id="OAY31053.1"/>
    </source>
</evidence>
<name>A0A2C9UKT9_MANES</name>
<dbReference type="EMBL" id="CM004400">
    <property type="protein sequence ID" value="OAY31053.1"/>
    <property type="molecule type" value="Genomic_DNA"/>
</dbReference>
<dbReference type="AlphaFoldDB" id="A0A2C9UKT9"/>
<accession>A0A2C9UKT9</accession>
<organism evidence="1">
    <name type="scientific">Manihot esculenta</name>
    <name type="common">Cassava</name>
    <name type="synonym">Jatropha manihot</name>
    <dbReference type="NCBI Taxonomy" id="3983"/>
    <lineage>
        <taxon>Eukaryota</taxon>
        <taxon>Viridiplantae</taxon>
        <taxon>Streptophyta</taxon>
        <taxon>Embryophyta</taxon>
        <taxon>Tracheophyta</taxon>
        <taxon>Spermatophyta</taxon>
        <taxon>Magnoliopsida</taxon>
        <taxon>eudicotyledons</taxon>
        <taxon>Gunneridae</taxon>
        <taxon>Pentapetalae</taxon>
        <taxon>rosids</taxon>
        <taxon>fabids</taxon>
        <taxon>Malpighiales</taxon>
        <taxon>Euphorbiaceae</taxon>
        <taxon>Crotonoideae</taxon>
        <taxon>Manihoteae</taxon>
        <taxon>Manihot</taxon>
    </lineage>
</organism>
<reference evidence="1" key="1">
    <citation type="submission" date="2016-02" db="EMBL/GenBank/DDBJ databases">
        <title>WGS assembly of Manihot esculenta.</title>
        <authorList>
            <person name="Bredeson J.V."/>
            <person name="Prochnik S.E."/>
            <person name="Lyons J.B."/>
            <person name="Schmutz J."/>
            <person name="Grimwood J."/>
            <person name="Vrebalov J."/>
            <person name="Bart R.S."/>
            <person name="Amuge T."/>
            <person name="Ferguson M.E."/>
            <person name="Green R."/>
            <person name="Putnam N."/>
            <person name="Stites J."/>
            <person name="Rounsley S."/>
            <person name="Rokhsar D.S."/>
        </authorList>
    </citation>
    <scope>NUCLEOTIDE SEQUENCE [LARGE SCALE GENOMIC DNA]</scope>
    <source>
        <tissue evidence="1">Leaf</tissue>
    </source>
</reference>
<sequence>MSINTIDKYFSSYYQDFFPIKQCIPLGLKGKLGYSFFLFEKEKETSTS</sequence>
<protein>
    <submittedName>
        <fullName evidence="1">Uncharacterized protein</fullName>
    </submittedName>
</protein>
<gene>
    <name evidence="1" type="ORF">MANES_14G080000</name>
</gene>